<dbReference type="Proteomes" id="UP000198287">
    <property type="component" value="Unassembled WGS sequence"/>
</dbReference>
<dbReference type="InterPro" id="IPR035992">
    <property type="entry name" value="Ricin_B-like_lectins"/>
</dbReference>
<comment type="caution">
    <text evidence="3">The sequence shown here is derived from an EMBL/GenBank/DDBJ whole genome shotgun (WGS) entry which is preliminary data.</text>
</comment>
<gene>
    <name evidence="3" type="ORF">Fcan01_25788</name>
</gene>
<dbReference type="Pfam" id="PF00652">
    <property type="entry name" value="Ricin_B_lectin"/>
    <property type="match status" value="1"/>
</dbReference>
<organism evidence="3 4">
    <name type="scientific">Folsomia candida</name>
    <name type="common">Springtail</name>
    <dbReference type="NCBI Taxonomy" id="158441"/>
    <lineage>
        <taxon>Eukaryota</taxon>
        <taxon>Metazoa</taxon>
        <taxon>Ecdysozoa</taxon>
        <taxon>Arthropoda</taxon>
        <taxon>Hexapoda</taxon>
        <taxon>Collembola</taxon>
        <taxon>Entomobryomorpha</taxon>
        <taxon>Isotomoidea</taxon>
        <taxon>Isotomidae</taxon>
        <taxon>Proisotominae</taxon>
        <taxon>Folsomia</taxon>
    </lineage>
</organism>
<name>A0A226D1T3_FOLCA</name>
<dbReference type="InterPro" id="IPR000772">
    <property type="entry name" value="Ricin_B_lectin"/>
</dbReference>
<dbReference type="CDD" id="cd23415">
    <property type="entry name" value="beta-trefoil_Ricin_AH"/>
    <property type="match status" value="1"/>
</dbReference>
<feature type="domain" description="Ricin B lectin" evidence="2">
    <location>
        <begin position="37"/>
        <end position="131"/>
    </location>
</feature>
<evidence type="ECO:0000313" key="4">
    <source>
        <dbReference type="Proteomes" id="UP000198287"/>
    </source>
</evidence>
<proteinExistence type="predicted"/>
<keyword evidence="4" id="KW-1185">Reference proteome</keyword>
<evidence type="ECO:0000256" key="1">
    <source>
        <dbReference type="SAM" id="SignalP"/>
    </source>
</evidence>
<dbReference type="Gene3D" id="2.80.10.50">
    <property type="match status" value="1"/>
</dbReference>
<evidence type="ECO:0000259" key="2">
    <source>
        <dbReference type="Pfam" id="PF00652"/>
    </source>
</evidence>
<feature type="chain" id="PRO_5013347824" evidence="1">
    <location>
        <begin position="22"/>
        <end position="143"/>
    </location>
</feature>
<sequence>MSHLALPTFLIFAVTTSSTIADFRHFSIKINSNSRLDSNSAGQVYINSPNDGQYQVWSWNVDHTIRNVATGLCLDSQGYSSSSVITTTCNAASRSQQWFGGPNMGQLFNAATIWCLHVDTNYATKVVTTCCGVGGTVYQTWGL</sequence>
<dbReference type="SUPFAM" id="SSF50370">
    <property type="entry name" value="Ricin B-like lectins"/>
    <property type="match status" value="1"/>
</dbReference>
<dbReference type="EMBL" id="LNIX01000038">
    <property type="protein sequence ID" value="OXA39545.1"/>
    <property type="molecule type" value="Genomic_DNA"/>
</dbReference>
<feature type="signal peptide" evidence="1">
    <location>
        <begin position="1"/>
        <end position="21"/>
    </location>
</feature>
<protein>
    <submittedName>
        <fullName evidence="3">Actinohivin</fullName>
    </submittedName>
</protein>
<reference evidence="3 4" key="1">
    <citation type="submission" date="2015-12" db="EMBL/GenBank/DDBJ databases">
        <title>The genome of Folsomia candida.</title>
        <authorList>
            <person name="Faddeeva A."/>
            <person name="Derks M.F."/>
            <person name="Anvar Y."/>
            <person name="Smit S."/>
            <person name="Van Straalen N."/>
            <person name="Roelofs D."/>
        </authorList>
    </citation>
    <scope>NUCLEOTIDE SEQUENCE [LARGE SCALE GENOMIC DNA]</scope>
    <source>
        <strain evidence="3 4">VU population</strain>
        <tissue evidence="3">Whole body</tissue>
    </source>
</reference>
<dbReference type="AlphaFoldDB" id="A0A226D1T3"/>
<evidence type="ECO:0000313" key="3">
    <source>
        <dbReference type="EMBL" id="OXA39545.1"/>
    </source>
</evidence>
<dbReference type="PROSITE" id="PS50231">
    <property type="entry name" value="RICIN_B_LECTIN"/>
    <property type="match status" value="1"/>
</dbReference>
<accession>A0A226D1T3</accession>
<keyword evidence="1" id="KW-0732">Signal</keyword>